<feature type="non-terminal residue" evidence="1">
    <location>
        <position position="1"/>
    </location>
</feature>
<proteinExistence type="predicted"/>
<accession>A0A1B6LDN0</accession>
<gene>
    <name evidence="1" type="ORF">g.51627</name>
</gene>
<reference evidence="1" key="1">
    <citation type="submission" date="2015-11" db="EMBL/GenBank/DDBJ databases">
        <title>De novo transcriptome assembly of four potential Pierce s Disease insect vectors from Arizona vineyards.</title>
        <authorList>
            <person name="Tassone E.E."/>
        </authorList>
    </citation>
    <scope>NUCLEOTIDE SEQUENCE</scope>
</reference>
<dbReference type="AlphaFoldDB" id="A0A1B6LDN0"/>
<dbReference type="EMBL" id="GEBQ01018175">
    <property type="protein sequence ID" value="JAT21802.1"/>
    <property type="molecule type" value="Transcribed_RNA"/>
</dbReference>
<feature type="non-terminal residue" evidence="1">
    <location>
        <position position="134"/>
    </location>
</feature>
<name>A0A1B6LDN0_9HEMI</name>
<sequence length="134" mass="15513">YNAFLNTLTIYIDAACPKKKTRNKKKTNFNYKHSEALTLKETYLQCLRKYQTTGSDLHKTDTALAKKNYDLRLKMLKRQASSNCINKADNKSKAIWQIVNSERKSTKQGKEQLKLKINEDKSLNISMNSSPKLH</sequence>
<organism evidence="1">
    <name type="scientific">Graphocephala atropunctata</name>
    <dbReference type="NCBI Taxonomy" id="36148"/>
    <lineage>
        <taxon>Eukaryota</taxon>
        <taxon>Metazoa</taxon>
        <taxon>Ecdysozoa</taxon>
        <taxon>Arthropoda</taxon>
        <taxon>Hexapoda</taxon>
        <taxon>Insecta</taxon>
        <taxon>Pterygota</taxon>
        <taxon>Neoptera</taxon>
        <taxon>Paraneoptera</taxon>
        <taxon>Hemiptera</taxon>
        <taxon>Auchenorrhyncha</taxon>
        <taxon>Membracoidea</taxon>
        <taxon>Cicadellidae</taxon>
        <taxon>Cicadellinae</taxon>
        <taxon>Cicadellini</taxon>
        <taxon>Graphocephala</taxon>
    </lineage>
</organism>
<evidence type="ECO:0000313" key="1">
    <source>
        <dbReference type="EMBL" id="JAT21802.1"/>
    </source>
</evidence>
<protein>
    <submittedName>
        <fullName evidence="1">Uncharacterized protein</fullName>
    </submittedName>
</protein>